<dbReference type="GO" id="GO:0005789">
    <property type="term" value="C:endoplasmic reticulum membrane"/>
    <property type="evidence" value="ECO:0007669"/>
    <property type="project" value="UniProtKB-SubCell"/>
</dbReference>
<dbReference type="KEGG" id="bman:114248047"/>
<dbReference type="PRINTS" id="PR00385">
    <property type="entry name" value="P450"/>
</dbReference>
<evidence type="ECO:0000256" key="16">
    <source>
        <dbReference type="RuleBase" id="RU000461"/>
    </source>
</evidence>
<evidence type="ECO:0000256" key="4">
    <source>
        <dbReference type="ARBA" id="ARBA00010617"/>
    </source>
</evidence>
<keyword evidence="11 15" id="KW-0408">Iron</keyword>
<evidence type="ECO:0000256" key="2">
    <source>
        <dbReference type="ARBA" id="ARBA00004174"/>
    </source>
</evidence>
<comment type="cofactor">
    <cofactor evidence="1 15">
        <name>heme</name>
        <dbReference type="ChEBI" id="CHEBI:30413"/>
    </cofactor>
</comment>
<dbReference type="CDD" id="cd11056">
    <property type="entry name" value="CYP6-like"/>
    <property type="match status" value="1"/>
</dbReference>
<dbReference type="PROSITE" id="PS00086">
    <property type="entry name" value="CYTOCHROME_P450"/>
    <property type="match status" value="1"/>
</dbReference>
<dbReference type="InterPro" id="IPR036396">
    <property type="entry name" value="Cyt_P450_sf"/>
</dbReference>
<dbReference type="GO" id="GO:0016712">
    <property type="term" value="F:oxidoreductase activity, acting on paired donors, with incorporation or reduction of molecular oxygen, reduced flavin or flavoprotein as one donor, and incorporation of one atom of oxygen"/>
    <property type="evidence" value="ECO:0007669"/>
    <property type="project" value="UniProtKB-EC"/>
</dbReference>
<name>A0A6J2K9H1_BOMMA</name>
<keyword evidence="10 16" id="KW-0560">Oxidoreductase</keyword>
<feature type="chain" id="PRO_5026995420" description="unspecific monooxygenase" evidence="17">
    <location>
        <begin position="24"/>
        <end position="531"/>
    </location>
</feature>
<dbReference type="RefSeq" id="XP_028036964.1">
    <property type="nucleotide sequence ID" value="XM_028181163.1"/>
</dbReference>
<dbReference type="GO" id="GO:0005506">
    <property type="term" value="F:iron ion binding"/>
    <property type="evidence" value="ECO:0007669"/>
    <property type="project" value="InterPro"/>
</dbReference>
<gene>
    <name evidence="19" type="primary">LOC114248047</name>
</gene>
<evidence type="ECO:0000256" key="11">
    <source>
        <dbReference type="ARBA" id="ARBA00023004"/>
    </source>
</evidence>
<dbReference type="PANTHER" id="PTHR24292">
    <property type="entry name" value="CYTOCHROME P450"/>
    <property type="match status" value="1"/>
</dbReference>
<feature type="signal peptide" evidence="17">
    <location>
        <begin position="1"/>
        <end position="23"/>
    </location>
</feature>
<dbReference type="Gene3D" id="1.10.630.10">
    <property type="entry name" value="Cytochrome P450"/>
    <property type="match status" value="1"/>
</dbReference>
<dbReference type="GO" id="GO:0020037">
    <property type="term" value="F:heme binding"/>
    <property type="evidence" value="ECO:0007669"/>
    <property type="project" value="InterPro"/>
</dbReference>
<keyword evidence="17" id="KW-0732">Signal</keyword>
<organism evidence="18 19">
    <name type="scientific">Bombyx mandarina</name>
    <name type="common">Wild silk moth</name>
    <name type="synonym">Wild silkworm</name>
    <dbReference type="NCBI Taxonomy" id="7092"/>
    <lineage>
        <taxon>Eukaryota</taxon>
        <taxon>Metazoa</taxon>
        <taxon>Ecdysozoa</taxon>
        <taxon>Arthropoda</taxon>
        <taxon>Hexapoda</taxon>
        <taxon>Insecta</taxon>
        <taxon>Pterygota</taxon>
        <taxon>Neoptera</taxon>
        <taxon>Endopterygota</taxon>
        <taxon>Lepidoptera</taxon>
        <taxon>Glossata</taxon>
        <taxon>Ditrysia</taxon>
        <taxon>Bombycoidea</taxon>
        <taxon>Bombycidae</taxon>
        <taxon>Bombycinae</taxon>
        <taxon>Bombyx</taxon>
    </lineage>
</organism>
<dbReference type="PANTHER" id="PTHR24292:SF54">
    <property type="entry name" value="CYP9F3-RELATED"/>
    <property type="match status" value="1"/>
</dbReference>
<keyword evidence="12 16" id="KW-0503">Monooxygenase</keyword>
<evidence type="ECO:0000256" key="7">
    <source>
        <dbReference type="ARBA" id="ARBA00022723"/>
    </source>
</evidence>
<keyword evidence="18" id="KW-1185">Reference proteome</keyword>
<evidence type="ECO:0000256" key="10">
    <source>
        <dbReference type="ARBA" id="ARBA00023002"/>
    </source>
</evidence>
<evidence type="ECO:0000256" key="13">
    <source>
        <dbReference type="ARBA" id="ARBA00023136"/>
    </source>
</evidence>
<dbReference type="CTD" id="100124424"/>
<comment type="catalytic activity">
    <reaction evidence="14">
        <text>an organic molecule + reduced [NADPH--hemoprotein reductase] + O2 = an alcohol + oxidized [NADPH--hemoprotein reductase] + H2O + H(+)</text>
        <dbReference type="Rhea" id="RHEA:17149"/>
        <dbReference type="Rhea" id="RHEA-COMP:11964"/>
        <dbReference type="Rhea" id="RHEA-COMP:11965"/>
        <dbReference type="ChEBI" id="CHEBI:15377"/>
        <dbReference type="ChEBI" id="CHEBI:15378"/>
        <dbReference type="ChEBI" id="CHEBI:15379"/>
        <dbReference type="ChEBI" id="CHEBI:30879"/>
        <dbReference type="ChEBI" id="CHEBI:57618"/>
        <dbReference type="ChEBI" id="CHEBI:58210"/>
        <dbReference type="ChEBI" id="CHEBI:142491"/>
        <dbReference type="EC" id="1.14.14.1"/>
    </reaction>
</comment>
<evidence type="ECO:0000256" key="6">
    <source>
        <dbReference type="ARBA" id="ARBA00022617"/>
    </source>
</evidence>
<evidence type="ECO:0000256" key="14">
    <source>
        <dbReference type="ARBA" id="ARBA00047827"/>
    </source>
</evidence>
<evidence type="ECO:0000313" key="18">
    <source>
        <dbReference type="Proteomes" id="UP000504629"/>
    </source>
</evidence>
<dbReference type="PRINTS" id="PR00463">
    <property type="entry name" value="EP450I"/>
</dbReference>
<keyword evidence="9" id="KW-0492">Microsome</keyword>
<dbReference type="AlphaFoldDB" id="A0A6J2K9H1"/>
<keyword evidence="13" id="KW-0472">Membrane</keyword>
<evidence type="ECO:0000256" key="9">
    <source>
        <dbReference type="ARBA" id="ARBA00022848"/>
    </source>
</evidence>
<comment type="similarity">
    <text evidence="4 16">Belongs to the cytochrome P450 family.</text>
</comment>
<dbReference type="InterPro" id="IPR002401">
    <property type="entry name" value="Cyt_P450_E_grp-I"/>
</dbReference>
<keyword evidence="6 15" id="KW-0349">Heme</keyword>
<proteinExistence type="inferred from homology"/>
<dbReference type="OrthoDB" id="2789670at2759"/>
<dbReference type="SUPFAM" id="SSF48264">
    <property type="entry name" value="Cytochrome P450"/>
    <property type="match status" value="1"/>
</dbReference>
<evidence type="ECO:0000313" key="19">
    <source>
        <dbReference type="RefSeq" id="XP_028036964.1"/>
    </source>
</evidence>
<sequence length="531" mass="61344">MITLIWLGVLLVTLTLHLRKVYSRFKDYGVNHFTPIPVLGNAGPITVRLRHVAEDFDMVYKAFPEDRFTGRFDLLRPTVIIKDLELIKQITIKDFEHFLDHRALVDDTADPFFGRNLFSLRGQEWKDMRSTLSPAFTSSKMRGMVPFMVEVNNQMIDMIKKKIAANPDGYLDCEGKDLTTRYANDVIASCAFGVKVDSHTNEENQFYLMGRDMADFGFRKIMVFLGYSSFPKLMKKFNAKLLSDETGHFFTDLVLRTMEDREVKEIVRPDMIHLLMEAKKGKLSYDEKSTKEADTGFATVEESDVGKKTINRIWSDTDLIAQATLFFVAGFETISSAMSFALHELALNPEIQDRLVQEIKENYAKTRGKFDFNCIQDLTYMDMFVSEVLRLWTPVVGMDRLCVKDYNLGRANKNATKDFILRKGEGLSIPTWSIHHNPEYYPEPYKFDPERFSEENKRNIKPFTYLPFGTGPRNCIGSRFALCEVKVMLYQLLQQIEVLPSDKTKVRAKLAKDTFNVKIEGGHWIRLKLRD</sequence>
<evidence type="ECO:0000256" key="5">
    <source>
        <dbReference type="ARBA" id="ARBA00012109"/>
    </source>
</evidence>
<dbReference type="InterPro" id="IPR001128">
    <property type="entry name" value="Cyt_P450"/>
</dbReference>
<dbReference type="EC" id="1.14.14.1" evidence="5"/>
<feature type="binding site" description="axial binding residue" evidence="15">
    <location>
        <position position="475"/>
    </location>
    <ligand>
        <name>heme</name>
        <dbReference type="ChEBI" id="CHEBI:30413"/>
    </ligand>
    <ligandPart>
        <name>Fe</name>
        <dbReference type="ChEBI" id="CHEBI:18248"/>
    </ligandPart>
</feature>
<comment type="subcellular location">
    <subcellularLocation>
        <location evidence="3">Endoplasmic reticulum membrane</location>
        <topology evidence="3">Peripheral membrane protein</topology>
    </subcellularLocation>
    <subcellularLocation>
        <location evidence="2">Microsome membrane</location>
        <topology evidence="2">Peripheral membrane protein</topology>
    </subcellularLocation>
</comment>
<evidence type="ECO:0000256" key="17">
    <source>
        <dbReference type="SAM" id="SignalP"/>
    </source>
</evidence>
<dbReference type="InterPro" id="IPR017972">
    <property type="entry name" value="Cyt_P450_CS"/>
</dbReference>
<evidence type="ECO:0000256" key="1">
    <source>
        <dbReference type="ARBA" id="ARBA00001971"/>
    </source>
</evidence>
<keyword evidence="7 15" id="KW-0479">Metal-binding</keyword>
<dbReference type="FunFam" id="1.10.630.10:FF:000042">
    <property type="entry name" value="Cytochrome P450"/>
    <property type="match status" value="1"/>
</dbReference>
<dbReference type="Pfam" id="PF00067">
    <property type="entry name" value="p450"/>
    <property type="match status" value="1"/>
</dbReference>
<dbReference type="Proteomes" id="UP000504629">
    <property type="component" value="Unplaced"/>
</dbReference>
<keyword evidence="8" id="KW-0256">Endoplasmic reticulum</keyword>
<evidence type="ECO:0000256" key="15">
    <source>
        <dbReference type="PIRSR" id="PIRSR602401-1"/>
    </source>
</evidence>
<dbReference type="GeneID" id="114248047"/>
<dbReference type="InterPro" id="IPR050476">
    <property type="entry name" value="Insect_CytP450_Detox"/>
</dbReference>
<accession>A0A6J2K9H1</accession>
<evidence type="ECO:0000256" key="8">
    <source>
        <dbReference type="ARBA" id="ARBA00022824"/>
    </source>
</evidence>
<reference evidence="19" key="1">
    <citation type="submission" date="2025-08" db="UniProtKB">
        <authorList>
            <consortium name="RefSeq"/>
        </authorList>
    </citation>
    <scope>IDENTIFICATION</scope>
    <source>
        <tissue evidence="19">Silk gland</tissue>
    </source>
</reference>
<protein>
    <recommendedName>
        <fullName evidence="5">unspecific monooxygenase</fullName>
        <ecNumber evidence="5">1.14.14.1</ecNumber>
    </recommendedName>
</protein>
<evidence type="ECO:0000256" key="12">
    <source>
        <dbReference type="ARBA" id="ARBA00023033"/>
    </source>
</evidence>
<evidence type="ECO:0000256" key="3">
    <source>
        <dbReference type="ARBA" id="ARBA00004406"/>
    </source>
</evidence>